<accession>A0A8H9M0V2</accession>
<dbReference type="AlphaFoldDB" id="A0A8H9M0V2"/>
<evidence type="ECO:0000256" key="1">
    <source>
        <dbReference type="ARBA" id="ARBA00012417"/>
    </source>
</evidence>
<dbReference type="EMBL" id="BMZC01000005">
    <property type="protein sequence ID" value="GGZ62475.1"/>
    <property type="molecule type" value="Genomic_DNA"/>
</dbReference>
<dbReference type="GO" id="GO:0009360">
    <property type="term" value="C:DNA polymerase III complex"/>
    <property type="evidence" value="ECO:0007669"/>
    <property type="project" value="TreeGrafter"/>
</dbReference>
<dbReference type="GO" id="GO:0006261">
    <property type="term" value="P:DNA-templated DNA replication"/>
    <property type="evidence" value="ECO:0007669"/>
    <property type="project" value="TreeGrafter"/>
</dbReference>
<dbReference type="Proteomes" id="UP000622604">
    <property type="component" value="Unassembled WGS sequence"/>
</dbReference>
<keyword evidence="2" id="KW-0548">Nucleotidyltransferase</keyword>
<evidence type="ECO:0000256" key="3">
    <source>
        <dbReference type="ARBA" id="ARBA00049244"/>
    </source>
</evidence>
<reference evidence="4" key="2">
    <citation type="submission" date="2020-09" db="EMBL/GenBank/DDBJ databases">
        <authorList>
            <person name="Sun Q."/>
            <person name="Kim S."/>
        </authorList>
    </citation>
    <scope>NUCLEOTIDE SEQUENCE</scope>
    <source>
        <strain evidence="4">KCTC 32337</strain>
    </source>
</reference>
<comment type="caution">
    <text evidence="4">The sequence shown here is derived from an EMBL/GenBank/DDBJ whole genome shotgun (WGS) entry which is preliminary data.</text>
</comment>
<dbReference type="PANTHER" id="PTHR11669">
    <property type="entry name" value="REPLICATION FACTOR C / DNA POLYMERASE III GAMMA-TAU SUBUNIT"/>
    <property type="match status" value="1"/>
</dbReference>
<gene>
    <name evidence="4" type="primary">holB</name>
    <name evidence="4" type="ORF">GCM10011274_20560</name>
</gene>
<evidence type="ECO:0000313" key="4">
    <source>
        <dbReference type="EMBL" id="GGZ62475.1"/>
    </source>
</evidence>
<dbReference type="GO" id="GO:0008408">
    <property type="term" value="F:3'-5' exonuclease activity"/>
    <property type="evidence" value="ECO:0007669"/>
    <property type="project" value="InterPro"/>
</dbReference>
<name>A0A8H9M0V2_9ALTE</name>
<dbReference type="NCBIfam" id="TIGR00678">
    <property type="entry name" value="holB"/>
    <property type="match status" value="1"/>
</dbReference>
<dbReference type="PANTHER" id="PTHR11669:SF8">
    <property type="entry name" value="DNA POLYMERASE III SUBUNIT DELTA"/>
    <property type="match status" value="1"/>
</dbReference>
<dbReference type="GO" id="GO:0003887">
    <property type="term" value="F:DNA-directed DNA polymerase activity"/>
    <property type="evidence" value="ECO:0007669"/>
    <property type="project" value="UniProtKB-KW"/>
</dbReference>
<dbReference type="SUPFAM" id="SSF52540">
    <property type="entry name" value="P-loop containing nucleoside triphosphate hydrolases"/>
    <property type="match status" value="1"/>
</dbReference>
<dbReference type="InterPro" id="IPR004622">
    <property type="entry name" value="DNA_pol_HolB"/>
</dbReference>
<dbReference type="RefSeq" id="WP_191865942.1">
    <property type="nucleotide sequence ID" value="NZ_BMZC01000005.1"/>
</dbReference>
<dbReference type="InterPro" id="IPR050238">
    <property type="entry name" value="DNA_Rep/Repair_Clamp_Loader"/>
</dbReference>
<evidence type="ECO:0000256" key="2">
    <source>
        <dbReference type="ARBA" id="ARBA00022932"/>
    </source>
</evidence>
<comment type="catalytic activity">
    <reaction evidence="3">
        <text>DNA(n) + a 2'-deoxyribonucleoside 5'-triphosphate = DNA(n+1) + diphosphate</text>
        <dbReference type="Rhea" id="RHEA:22508"/>
        <dbReference type="Rhea" id="RHEA-COMP:17339"/>
        <dbReference type="Rhea" id="RHEA-COMP:17340"/>
        <dbReference type="ChEBI" id="CHEBI:33019"/>
        <dbReference type="ChEBI" id="CHEBI:61560"/>
        <dbReference type="ChEBI" id="CHEBI:173112"/>
        <dbReference type="EC" id="2.7.7.7"/>
    </reaction>
</comment>
<dbReference type="Gene3D" id="3.40.50.300">
    <property type="entry name" value="P-loop containing nucleotide triphosphate hydrolases"/>
    <property type="match status" value="1"/>
</dbReference>
<protein>
    <recommendedName>
        <fullName evidence="1">DNA-directed DNA polymerase</fullName>
        <ecNumber evidence="1">2.7.7.7</ecNumber>
    </recommendedName>
</protein>
<evidence type="ECO:0000313" key="5">
    <source>
        <dbReference type="Proteomes" id="UP000622604"/>
    </source>
</evidence>
<reference evidence="4" key="1">
    <citation type="journal article" date="2014" name="Int. J. Syst. Evol. Microbiol.">
        <title>Complete genome sequence of Corynebacterium casei LMG S-19264T (=DSM 44701T), isolated from a smear-ripened cheese.</title>
        <authorList>
            <consortium name="US DOE Joint Genome Institute (JGI-PGF)"/>
            <person name="Walter F."/>
            <person name="Albersmeier A."/>
            <person name="Kalinowski J."/>
            <person name="Ruckert C."/>
        </authorList>
    </citation>
    <scope>NUCLEOTIDE SEQUENCE</scope>
    <source>
        <strain evidence="4">KCTC 32337</strain>
    </source>
</reference>
<dbReference type="EC" id="2.7.7.7" evidence="1"/>
<keyword evidence="2" id="KW-0239">DNA-directed DNA polymerase</keyword>
<dbReference type="InterPro" id="IPR027417">
    <property type="entry name" value="P-loop_NTPase"/>
</dbReference>
<organism evidence="4 5">
    <name type="scientific">Paraglaciecola chathamensis</name>
    <dbReference type="NCBI Taxonomy" id="368405"/>
    <lineage>
        <taxon>Bacteria</taxon>
        <taxon>Pseudomonadati</taxon>
        <taxon>Pseudomonadota</taxon>
        <taxon>Gammaproteobacteria</taxon>
        <taxon>Alteromonadales</taxon>
        <taxon>Alteromonadaceae</taxon>
        <taxon>Paraglaciecola</taxon>
    </lineage>
</organism>
<dbReference type="Pfam" id="PF13177">
    <property type="entry name" value="DNA_pol3_delta2"/>
    <property type="match status" value="1"/>
</dbReference>
<proteinExistence type="predicted"/>
<keyword evidence="2" id="KW-0808">Transferase</keyword>
<sequence>MYSWLQASLQQLSQRAMTHSLHHALLLKGARGIGKTEFAEQLGQFLLCANKGTNAHTAGTKSDLVPCGHCQSCLLLIAGNHPDLYEIRSDKQIGVDAIREAIKKLSGSAQLSGAKVLIIHDAHTMTESSANALLKTLEEPTNNTFLLLLSHQSERLPPTILSRCEKVALPSPTLQGCHDWLSEQGYSNVDDAMLRLYSASPLELIEHLKSPPKVSYNEVVENIGYLSVGTLNAAALATKWQDEATTIVQWLQVWLVDQLKTGPHNIDALWEMQKACISANEQLRNPGVNKSLVLVNVLQSIAQRP</sequence>